<dbReference type="PANTHER" id="PTHR24412">
    <property type="entry name" value="KELCH PROTEIN"/>
    <property type="match status" value="1"/>
</dbReference>
<sequence>MYYSSIEDDIERLIEKYFTLVCDSDAFLDLPADDLIKLLNKNDLYVENEDFVCKAVLRWIDHDQDNRKEFIFSILECIHLLALQPPFLTKVLGRHALVREDQRSRDLVDTIKDYHLTPAGERMAQLPSKADRRVCWDPPCVFLAIGGARSGGIEVCDIEEYNPVTRRWTTLESQGLERKGFGVAVHGEMIYTFGGKSGLCVLQTAQKYSYCSDQWTNVAEMSYVRESMAIGVIEERLYMCGGKVAGVSTSLVEVYDLLLNTWLTGTRMSTLQTSAASAVLQGYLYVIGGNNSSGTLSTVQRFSPKDNKWEAVASLRSPRSYAAATTLNGKIYVCGGTYGNEVLDTVECYDPSLNGYLNRARKEFGTAVVPLPVNKLKF</sequence>
<evidence type="ECO:0000313" key="4">
    <source>
        <dbReference type="EMBL" id="VDM74862.1"/>
    </source>
</evidence>
<gene>
    <name evidence="4" type="ORF">SVUK_LOCUS9860</name>
</gene>
<dbReference type="EMBL" id="UYYB01094697">
    <property type="protein sequence ID" value="VDM74862.1"/>
    <property type="molecule type" value="Genomic_DNA"/>
</dbReference>
<dbReference type="PANTHER" id="PTHR24412:SF489">
    <property type="entry name" value="RING FINGER DOMAIN AND KELCH REPEAT-CONTAINING PROTEIN DDB_G0271372"/>
    <property type="match status" value="1"/>
</dbReference>
<dbReference type="AlphaFoldDB" id="A0A3P7L641"/>
<dbReference type="InterPro" id="IPR011705">
    <property type="entry name" value="BACK"/>
</dbReference>
<evidence type="ECO:0000259" key="3">
    <source>
        <dbReference type="SMART" id="SM00875"/>
    </source>
</evidence>
<name>A0A3P7L641_STRVU</name>
<keyword evidence="2" id="KW-0677">Repeat</keyword>
<dbReference type="Gene3D" id="2.120.10.80">
    <property type="entry name" value="Kelch-type beta propeller"/>
    <property type="match status" value="1"/>
</dbReference>
<dbReference type="SUPFAM" id="SSF117281">
    <property type="entry name" value="Kelch motif"/>
    <property type="match status" value="1"/>
</dbReference>
<dbReference type="SMART" id="SM00875">
    <property type="entry name" value="BACK"/>
    <property type="match status" value="1"/>
</dbReference>
<dbReference type="Pfam" id="PF24981">
    <property type="entry name" value="Beta-prop_ATRN-LZTR1"/>
    <property type="match status" value="1"/>
</dbReference>
<evidence type="ECO:0000256" key="1">
    <source>
        <dbReference type="ARBA" id="ARBA00022441"/>
    </source>
</evidence>
<dbReference type="OrthoDB" id="20684at2759"/>
<keyword evidence="5" id="KW-1185">Reference proteome</keyword>
<dbReference type="InterPro" id="IPR006652">
    <property type="entry name" value="Kelch_1"/>
</dbReference>
<dbReference type="Gene3D" id="1.25.40.420">
    <property type="match status" value="1"/>
</dbReference>
<dbReference type="SMART" id="SM00612">
    <property type="entry name" value="Kelch"/>
    <property type="match status" value="5"/>
</dbReference>
<proteinExistence type="predicted"/>
<dbReference type="InterPro" id="IPR015915">
    <property type="entry name" value="Kelch-typ_b-propeller"/>
</dbReference>
<accession>A0A3P7L641</accession>
<protein>
    <recommendedName>
        <fullName evidence="3">BACK domain-containing protein</fullName>
    </recommendedName>
</protein>
<organism evidence="4 5">
    <name type="scientific">Strongylus vulgaris</name>
    <name type="common">Blood worm</name>
    <dbReference type="NCBI Taxonomy" id="40348"/>
    <lineage>
        <taxon>Eukaryota</taxon>
        <taxon>Metazoa</taxon>
        <taxon>Ecdysozoa</taxon>
        <taxon>Nematoda</taxon>
        <taxon>Chromadorea</taxon>
        <taxon>Rhabditida</taxon>
        <taxon>Rhabditina</taxon>
        <taxon>Rhabditomorpha</taxon>
        <taxon>Strongyloidea</taxon>
        <taxon>Strongylidae</taxon>
        <taxon>Strongylus</taxon>
    </lineage>
</organism>
<feature type="domain" description="BACK" evidence="3">
    <location>
        <begin position="3"/>
        <end position="93"/>
    </location>
</feature>
<evidence type="ECO:0000256" key="2">
    <source>
        <dbReference type="ARBA" id="ARBA00022737"/>
    </source>
</evidence>
<reference evidence="4 5" key="1">
    <citation type="submission" date="2018-11" db="EMBL/GenBank/DDBJ databases">
        <authorList>
            <consortium name="Pathogen Informatics"/>
        </authorList>
    </citation>
    <scope>NUCLEOTIDE SEQUENCE [LARGE SCALE GENOMIC DNA]</scope>
</reference>
<keyword evidence="1" id="KW-0880">Kelch repeat</keyword>
<dbReference type="Proteomes" id="UP000270094">
    <property type="component" value="Unassembled WGS sequence"/>
</dbReference>
<dbReference type="Pfam" id="PF07707">
    <property type="entry name" value="BACK"/>
    <property type="match status" value="1"/>
</dbReference>
<evidence type="ECO:0000313" key="5">
    <source>
        <dbReference type="Proteomes" id="UP000270094"/>
    </source>
</evidence>
<dbReference type="InterPro" id="IPR056737">
    <property type="entry name" value="Beta-prop_ATRN-MKLN-like"/>
</dbReference>